<dbReference type="Proteomes" id="UP000887575">
    <property type="component" value="Unassembled WGS sequence"/>
</dbReference>
<keyword evidence="2" id="KW-1185">Reference proteome</keyword>
<evidence type="ECO:0000313" key="2">
    <source>
        <dbReference type="Proteomes" id="UP000887575"/>
    </source>
</evidence>
<dbReference type="WBParaSite" id="MBELARI_LOCUS935">
    <property type="protein sequence ID" value="MBELARI_LOCUS935"/>
    <property type="gene ID" value="MBELARI_LOCUS935"/>
</dbReference>
<protein>
    <submittedName>
        <fullName evidence="3">Uncharacterized protein</fullName>
    </submittedName>
</protein>
<keyword evidence="1" id="KW-0472">Membrane</keyword>
<evidence type="ECO:0000256" key="1">
    <source>
        <dbReference type="SAM" id="Phobius"/>
    </source>
</evidence>
<feature type="transmembrane region" description="Helical" evidence="1">
    <location>
        <begin position="240"/>
        <end position="262"/>
    </location>
</feature>
<dbReference type="Pfam" id="PF10321">
    <property type="entry name" value="7TM_GPCR_Srt"/>
    <property type="match status" value="1"/>
</dbReference>
<reference evidence="3" key="1">
    <citation type="submission" date="2024-02" db="UniProtKB">
        <authorList>
            <consortium name="WormBaseParasite"/>
        </authorList>
    </citation>
    <scope>IDENTIFICATION</scope>
</reference>
<dbReference type="AlphaFoldDB" id="A0AAF3FQF1"/>
<feature type="transmembrane region" description="Helical" evidence="1">
    <location>
        <begin position="195"/>
        <end position="219"/>
    </location>
</feature>
<dbReference type="InterPro" id="IPR019425">
    <property type="entry name" value="7TM_GPCR_serpentine_rcpt_Srt"/>
</dbReference>
<proteinExistence type="predicted"/>
<sequence length="287" mass="32605">MTKYRYFNDSLLLQIYALYKGDDVLRLDAECAEGDNPHPKNALQGKFNLPERRLILPQFIRIVSDWNGTAKVHENHLLQDIICRWFCRCYQPGSKLHFAGLFSGDGLLILRQSTAESLDCKFVLHVVLALNRCVDFMGPQLQQTLFGGWRLLAWILPPFIYGAVVYFTCPPLVYLTATASYYFAAKPEHSIMPGIFLYNNVGVSICILFLNSLMLILMYRSHKKMNANTSKIQKVIAIQCFGISTTVMITGIFYCTIASGFIELPHSCTLSPMAYGNSRIVRWLFST</sequence>
<organism evidence="2 3">
    <name type="scientific">Mesorhabditis belari</name>
    <dbReference type="NCBI Taxonomy" id="2138241"/>
    <lineage>
        <taxon>Eukaryota</taxon>
        <taxon>Metazoa</taxon>
        <taxon>Ecdysozoa</taxon>
        <taxon>Nematoda</taxon>
        <taxon>Chromadorea</taxon>
        <taxon>Rhabditida</taxon>
        <taxon>Rhabditina</taxon>
        <taxon>Rhabditomorpha</taxon>
        <taxon>Rhabditoidea</taxon>
        <taxon>Rhabditidae</taxon>
        <taxon>Mesorhabditinae</taxon>
        <taxon>Mesorhabditis</taxon>
    </lineage>
</organism>
<accession>A0AAF3FQF1</accession>
<keyword evidence="1" id="KW-1133">Transmembrane helix</keyword>
<name>A0AAF3FQF1_9BILA</name>
<keyword evidence="1" id="KW-0812">Transmembrane</keyword>
<feature type="transmembrane region" description="Helical" evidence="1">
    <location>
        <begin position="151"/>
        <end position="175"/>
    </location>
</feature>
<evidence type="ECO:0000313" key="3">
    <source>
        <dbReference type="WBParaSite" id="MBELARI_LOCUS935"/>
    </source>
</evidence>